<protein>
    <recommendedName>
        <fullName evidence="9">Inositol-1-monophosphatase</fullName>
        <ecNumber evidence="9">3.1.3.25</ecNumber>
    </recommendedName>
</protein>
<evidence type="ECO:0000256" key="8">
    <source>
        <dbReference type="PIRSR" id="PIRSR600760-2"/>
    </source>
</evidence>
<feature type="binding site" evidence="8">
    <location>
        <position position="89"/>
    </location>
    <ligand>
        <name>Mg(2+)</name>
        <dbReference type="ChEBI" id="CHEBI:18420"/>
        <label>1</label>
        <note>catalytic</note>
    </ligand>
</feature>
<keyword evidence="11" id="KW-1185">Reference proteome</keyword>
<keyword evidence="5 9" id="KW-0378">Hydrolase</keyword>
<evidence type="ECO:0000256" key="6">
    <source>
        <dbReference type="ARBA" id="ARBA00022814"/>
    </source>
</evidence>
<evidence type="ECO:0000256" key="4">
    <source>
        <dbReference type="ARBA" id="ARBA00022723"/>
    </source>
</evidence>
<dbReference type="GO" id="GO:0031564">
    <property type="term" value="P:transcription antitermination"/>
    <property type="evidence" value="ECO:0007669"/>
    <property type="project" value="UniProtKB-KW"/>
</dbReference>
<evidence type="ECO:0000256" key="7">
    <source>
        <dbReference type="ARBA" id="ARBA00022842"/>
    </source>
</evidence>
<feature type="binding site" evidence="8">
    <location>
        <position position="90"/>
    </location>
    <ligand>
        <name>Mg(2+)</name>
        <dbReference type="ChEBI" id="CHEBI:18420"/>
        <label>2</label>
    </ligand>
</feature>
<sequence>MQQQWLTFARSLASQAGDIIRQARANDGFDREFKSGHELVTSTDLAVDKFLVDEISKTYPSHVIFSEESSPATLLDPESDQVVWVIDPIDGTVNFAQGLEHVAVSIGVYQGGQRRVGVVEAPFLHKQYWAAKGQGAFCNDQPLAAASGKALRNAVIATGFPYVRDNLDELLGYVREILTHCQDIRRNGSAALDLCGVAEGVLDGYYESVKPWDMAAGALIATEAGAVVGAFGKQRAEWPLELNGDHLLVVSADLYQSILEILQKCKK</sequence>
<dbReference type="GO" id="GO:0008934">
    <property type="term" value="F:inositol monophosphate 1-phosphatase activity"/>
    <property type="evidence" value="ECO:0007669"/>
    <property type="project" value="InterPro"/>
</dbReference>
<dbReference type="FunFam" id="3.30.540.10:FF:000003">
    <property type="entry name" value="Inositol-1-monophosphatase"/>
    <property type="match status" value="1"/>
</dbReference>
<dbReference type="Gene3D" id="3.40.190.80">
    <property type="match status" value="1"/>
</dbReference>
<evidence type="ECO:0000313" key="10">
    <source>
        <dbReference type="EMBL" id="TPE50885.1"/>
    </source>
</evidence>
<feature type="binding site" evidence="8">
    <location>
        <position position="213"/>
    </location>
    <ligand>
        <name>Mg(2+)</name>
        <dbReference type="ChEBI" id="CHEBI:18420"/>
        <label>1</label>
        <note>catalytic</note>
    </ligand>
</feature>
<dbReference type="InterPro" id="IPR020550">
    <property type="entry name" value="Inositol_monophosphatase_CS"/>
</dbReference>
<feature type="binding site" evidence="8">
    <location>
        <position position="87"/>
    </location>
    <ligand>
        <name>Mg(2+)</name>
        <dbReference type="ChEBI" id="CHEBI:18420"/>
        <label>1</label>
        <note>catalytic</note>
    </ligand>
</feature>
<comment type="caution">
    <text evidence="10">The sequence shown here is derived from an EMBL/GenBank/DDBJ whole genome shotgun (WGS) entry which is preliminary data.</text>
</comment>
<keyword evidence="7 8" id="KW-0460">Magnesium</keyword>
<name>A0A501WRB1_9GAMM</name>
<reference evidence="10 11" key="1">
    <citation type="submission" date="2019-06" db="EMBL/GenBank/DDBJ databases">
        <title>A novel bacterium of genus Marinomonas, isolated from coastal sand.</title>
        <authorList>
            <person name="Huang H."/>
            <person name="Mo K."/>
            <person name="Hu Y."/>
        </authorList>
    </citation>
    <scope>NUCLEOTIDE SEQUENCE [LARGE SCALE GENOMIC DNA]</scope>
    <source>
        <strain evidence="10 11">HB171799</strain>
    </source>
</reference>
<dbReference type="GO" id="GO:0006020">
    <property type="term" value="P:inositol metabolic process"/>
    <property type="evidence" value="ECO:0007669"/>
    <property type="project" value="TreeGrafter"/>
</dbReference>
<proteinExistence type="inferred from homology"/>
<dbReference type="EC" id="3.1.3.25" evidence="9"/>
<evidence type="ECO:0000256" key="9">
    <source>
        <dbReference type="RuleBase" id="RU364068"/>
    </source>
</evidence>
<comment type="cofactor">
    <cofactor evidence="2 8 9">
        <name>Mg(2+)</name>
        <dbReference type="ChEBI" id="CHEBI:18420"/>
    </cofactor>
</comment>
<keyword evidence="6" id="KW-0804">Transcription</keyword>
<dbReference type="InterPro" id="IPR033942">
    <property type="entry name" value="IMPase"/>
</dbReference>
<dbReference type="CDD" id="cd01639">
    <property type="entry name" value="IMPase"/>
    <property type="match status" value="1"/>
</dbReference>
<keyword evidence="6" id="KW-0805">Transcription regulation</keyword>
<dbReference type="PANTHER" id="PTHR20854">
    <property type="entry name" value="INOSITOL MONOPHOSPHATASE"/>
    <property type="match status" value="1"/>
</dbReference>
<dbReference type="AlphaFoldDB" id="A0A501WRB1"/>
<comment type="catalytic activity">
    <reaction evidence="1 9">
        <text>a myo-inositol phosphate + H2O = myo-inositol + phosphate</text>
        <dbReference type="Rhea" id="RHEA:24056"/>
        <dbReference type="ChEBI" id="CHEBI:15377"/>
        <dbReference type="ChEBI" id="CHEBI:17268"/>
        <dbReference type="ChEBI" id="CHEBI:43474"/>
        <dbReference type="ChEBI" id="CHEBI:84139"/>
        <dbReference type="EC" id="3.1.3.25"/>
    </reaction>
</comment>
<dbReference type="EMBL" id="VFRR01000017">
    <property type="protein sequence ID" value="TPE50885.1"/>
    <property type="molecule type" value="Genomic_DNA"/>
</dbReference>
<dbReference type="GO" id="GO:0007165">
    <property type="term" value="P:signal transduction"/>
    <property type="evidence" value="ECO:0007669"/>
    <property type="project" value="TreeGrafter"/>
</dbReference>
<keyword evidence="6" id="KW-0889">Transcription antitermination</keyword>
<evidence type="ECO:0000256" key="1">
    <source>
        <dbReference type="ARBA" id="ARBA00001033"/>
    </source>
</evidence>
<dbReference type="GO" id="GO:0046854">
    <property type="term" value="P:phosphatidylinositol phosphate biosynthetic process"/>
    <property type="evidence" value="ECO:0007669"/>
    <property type="project" value="InterPro"/>
</dbReference>
<dbReference type="RefSeq" id="WP_140588928.1">
    <property type="nucleotide sequence ID" value="NZ_VFRR01000017.1"/>
</dbReference>
<dbReference type="Proteomes" id="UP000315901">
    <property type="component" value="Unassembled WGS sequence"/>
</dbReference>
<feature type="binding site" evidence="8">
    <location>
        <position position="67"/>
    </location>
    <ligand>
        <name>Mg(2+)</name>
        <dbReference type="ChEBI" id="CHEBI:18420"/>
        <label>1</label>
        <note>catalytic</note>
    </ligand>
</feature>
<organism evidence="10 11">
    <name type="scientific">Maribrevibacterium harenarium</name>
    <dbReference type="NCBI Taxonomy" id="2589817"/>
    <lineage>
        <taxon>Bacteria</taxon>
        <taxon>Pseudomonadati</taxon>
        <taxon>Pseudomonadota</taxon>
        <taxon>Gammaproteobacteria</taxon>
        <taxon>Oceanospirillales</taxon>
        <taxon>Oceanospirillaceae</taxon>
        <taxon>Maribrevibacterium</taxon>
    </lineage>
</organism>
<keyword evidence="4 8" id="KW-0479">Metal-binding</keyword>
<evidence type="ECO:0000256" key="5">
    <source>
        <dbReference type="ARBA" id="ARBA00022801"/>
    </source>
</evidence>
<dbReference type="SUPFAM" id="SSF56655">
    <property type="entry name" value="Carbohydrate phosphatase"/>
    <property type="match status" value="1"/>
</dbReference>
<dbReference type="GO" id="GO:0046872">
    <property type="term" value="F:metal ion binding"/>
    <property type="evidence" value="ECO:0007669"/>
    <property type="project" value="UniProtKB-KW"/>
</dbReference>
<evidence type="ECO:0000256" key="2">
    <source>
        <dbReference type="ARBA" id="ARBA00001946"/>
    </source>
</evidence>
<dbReference type="PANTHER" id="PTHR20854:SF4">
    <property type="entry name" value="INOSITOL-1-MONOPHOSPHATASE-RELATED"/>
    <property type="match status" value="1"/>
</dbReference>
<accession>A0A501WRB1</accession>
<dbReference type="PROSITE" id="PS00630">
    <property type="entry name" value="IMP_2"/>
    <property type="match status" value="1"/>
</dbReference>
<dbReference type="PRINTS" id="PR00377">
    <property type="entry name" value="IMPHPHTASES"/>
</dbReference>
<comment type="similarity">
    <text evidence="3 9">Belongs to the inositol monophosphatase superfamily.</text>
</comment>
<gene>
    <name evidence="10" type="ORF">FJM67_10010</name>
</gene>
<dbReference type="Pfam" id="PF00459">
    <property type="entry name" value="Inositol_P"/>
    <property type="match status" value="1"/>
</dbReference>
<evidence type="ECO:0000256" key="3">
    <source>
        <dbReference type="ARBA" id="ARBA00009759"/>
    </source>
</evidence>
<dbReference type="InterPro" id="IPR000760">
    <property type="entry name" value="Inositol_monophosphatase-like"/>
</dbReference>
<dbReference type="Gene3D" id="3.30.540.10">
    <property type="entry name" value="Fructose-1,6-Bisphosphatase, subunit A, domain 1"/>
    <property type="match status" value="1"/>
</dbReference>
<evidence type="ECO:0000313" key="11">
    <source>
        <dbReference type="Proteomes" id="UP000315901"/>
    </source>
</evidence>
<dbReference type="OrthoDB" id="9785695at2"/>